<gene>
    <name evidence="2" type="ORF">AAF712_010830</name>
</gene>
<sequence length="573" mass="61267">MANHTSRTAKKKSNPAQSLQDTPVRPSTRSTTSSSAASQRKVRLLLPRQNRQPASTIDKDPLGSDADSGGLSVLAKAAAIANNGTSQAADPSSDESGDTDSSVELIQATQSKSDGRDGQKGTLASKKKIDELFPDDMSSVHGDFSSSEEHSPGASSEDEEPPKKQQKNSKGGKAAVKGMHAITEKSSKKGTSKDVKQAPDTIVLVIPCPSGNAQRKKLDIEAGYEEALDAIYGTLGCREYARKPELSWKLSSAAAKALATDLKCEDDWEMCLENYLYTLKNKSSGKSANSGKKAGKAGKAPKLIDLDVMKDEASNDSDGEGASHMEKEKKCLEQLWKKLSECQLCGPEKCCKLSVARGPGNTVQHISLTHNMLSAWAGALAIGTHGVTLTTPPQSELLAMFHHKRAAGTSHWESAPGPTNPVTPTTLTNETLLGLLVGQLLGNRSVNTPTVTQQTSGAQNTPQTPSQRGGNDANLLSSSPGTPSFYNPYPTIEFFFQLLGEAVPQRAQALAALAKALAAKDLYNINEIDKIMEEDLVGKYKLSEGNTQFVVKQVAKEIKHVRKTTKKRTIDDI</sequence>
<protein>
    <submittedName>
        <fullName evidence="2">Uncharacterized protein</fullName>
    </submittedName>
</protein>
<feature type="region of interest" description="Disordered" evidence="1">
    <location>
        <begin position="83"/>
        <end position="177"/>
    </location>
</feature>
<organism evidence="2 3">
    <name type="scientific">Marasmius tenuissimus</name>
    <dbReference type="NCBI Taxonomy" id="585030"/>
    <lineage>
        <taxon>Eukaryota</taxon>
        <taxon>Fungi</taxon>
        <taxon>Dikarya</taxon>
        <taxon>Basidiomycota</taxon>
        <taxon>Agaricomycotina</taxon>
        <taxon>Agaricomycetes</taxon>
        <taxon>Agaricomycetidae</taxon>
        <taxon>Agaricales</taxon>
        <taxon>Marasmiineae</taxon>
        <taxon>Marasmiaceae</taxon>
        <taxon>Marasmius</taxon>
    </lineage>
</organism>
<feature type="region of interest" description="Disordered" evidence="1">
    <location>
        <begin position="447"/>
        <end position="482"/>
    </location>
</feature>
<feature type="compositionally biased region" description="Polar residues" evidence="1">
    <location>
        <begin position="99"/>
        <end position="112"/>
    </location>
</feature>
<dbReference type="EMBL" id="JBBXMP010000109">
    <property type="protein sequence ID" value="KAL0062261.1"/>
    <property type="molecule type" value="Genomic_DNA"/>
</dbReference>
<comment type="caution">
    <text evidence="2">The sequence shown here is derived from an EMBL/GenBank/DDBJ whole genome shotgun (WGS) entry which is preliminary data.</text>
</comment>
<proteinExistence type="predicted"/>
<feature type="compositionally biased region" description="Low complexity" evidence="1">
    <location>
        <begin position="22"/>
        <end position="38"/>
    </location>
</feature>
<feature type="region of interest" description="Disordered" evidence="1">
    <location>
        <begin position="1"/>
        <end position="69"/>
    </location>
</feature>
<reference evidence="2 3" key="1">
    <citation type="submission" date="2024-05" db="EMBL/GenBank/DDBJ databases">
        <title>A draft genome resource for the thread blight pathogen Marasmius tenuissimus strain MS-2.</title>
        <authorList>
            <person name="Yulfo-Soto G.E."/>
            <person name="Baruah I.K."/>
            <person name="Amoako-Attah I."/>
            <person name="Bukari Y."/>
            <person name="Meinhardt L.W."/>
            <person name="Bailey B.A."/>
            <person name="Cohen S.P."/>
        </authorList>
    </citation>
    <scope>NUCLEOTIDE SEQUENCE [LARGE SCALE GENOMIC DNA]</scope>
    <source>
        <strain evidence="2 3">MS-2</strain>
    </source>
</reference>
<dbReference type="Proteomes" id="UP001437256">
    <property type="component" value="Unassembled WGS sequence"/>
</dbReference>
<evidence type="ECO:0000256" key="1">
    <source>
        <dbReference type="SAM" id="MobiDB-lite"/>
    </source>
</evidence>
<keyword evidence="3" id="KW-1185">Reference proteome</keyword>
<name>A0ABR2ZL12_9AGAR</name>
<accession>A0ABR2ZL12</accession>
<evidence type="ECO:0000313" key="3">
    <source>
        <dbReference type="Proteomes" id="UP001437256"/>
    </source>
</evidence>
<evidence type="ECO:0000313" key="2">
    <source>
        <dbReference type="EMBL" id="KAL0062261.1"/>
    </source>
</evidence>